<sequence length="58" mass="6147">MTERRILVCEDCERVISGRVEEDGSIILPLAGNRCTCGGEKFDVVEPVGGPKTDAAPG</sequence>
<comment type="caution">
    <text evidence="1">The sequence shown here is derived from an EMBL/GenBank/DDBJ whole genome shotgun (WGS) entry which is preliminary data.</text>
</comment>
<name>A0ABD6AU97_9EURY</name>
<accession>A0ABD6AU97</accession>
<evidence type="ECO:0000313" key="1">
    <source>
        <dbReference type="EMBL" id="MFD1513117.1"/>
    </source>
</evidence>
<evidence type="ECO:0000313" key="2">
    <source>
        <dbReference type="Proteomes" id="UP001597187"/>
    </source>
</evidence>
<organism evidence="1 2">
    <name type="scientific">Halomarina rubra</name>
    <dbReference type="NCBI Taxonomy" id="2071873"/>
    <lineage>
        <taxon>Archaea</taxon>
        <taxon>Methanobacteriati</taxon>
        <taxon>Methanobacteriota</taxon>
        <taxon>Stenosarchaea group</taxon>
        <taxon>Halobacteria</taxon>
        <taxon>Halobacteriales</taxon>
        <taxon>Natronomonadaceae</taxon>
        <taxon>Halomarina</taxon>
    </lineage>
</organism>
<reference evidence="1 2" key="1">
    <citation type="journal article" date="2019" name="Int. J. Syst. Evol. Microbiol.">
        <title>The Global Catalogue of Microorganisms (GCM) 10K type strain sequencing project: providing services to taxonomists for standard genome sequencing and annotation.</title>
        <authorList>
            <consortium name="The Broad Institute Genomics Platform"/>
            <consortium name="The Broad Institute Genome Sequencing Center for Infectious Disease"/>
            <person name="Wu L."/>
            <person name="Ma J."/>
        </authorList>
    </citation>
    <scope>NUCLEOTIDE SEQUENCE [LARGE SCALE GENOMIC DNA]</scope>
    <source>
        <strain evidence="1 2">CGMCC 1.12563</strain>
    </source>
</reference>
<keyword evidence="2" id="KW-1185">Reference proteome</keyword>
<proteinExistence type="predicted"/>
<gene>
    <name evidence="1" type="ORF">ACFSBT_07495</name>
</gene>
<dbReference type="Proteomes" id="UP001597187">
    <property type="component" value="Unassembled WGS sequence"/>
</dbReference>
<protein>
    <submittedName>
        <fullName evidence="1">Uncharacterized protein</fullName>
    </submittedName>
</protein>
<dbReference type="AlphaFoldDB" id="A0ABD6AU97"/>
<dbReference type="EMBL" id="JBHUDC010000003">
    <property type="protein sequence ID" value="MFD1513117.1"/>
    <property type="molecule type" value="Genomic_DNA"/>
</dbReference>